<evidence type="ECO:0000313" key="15">
    <source>
        <dbReference type="Proteomes" id="UP000274358"/>
    </source>
</evidence>
<evidence type="ECO:0000313" key="14">
    <source>
        <dbReference type="EMBL" id="RUL78378.1"/>
    </source>
</evidence>
<evidence type="ECO:0000259" key="11">
    <source>
        <dbReference type="Pfam" id="PF00205"/>
    </source>
</evidence>
<dbReference type="Pfam" id="PF02776">
    <property type="entry name" value="TPP_enzyme_N"/>
    <property type="match status" value="1"/>
</dbReference>
<feature type="domain" description="Thiamine pyrophosphate enzyme central" evidence="11">
    <location>
        <begin position="220"/>
        <end position="310"/>
    </location>
</feature>
<keyword evidence="5" id="KW-0210">Decarboxylase</keyword>
<feature type="domain" description="Thiamine pyrophosphate enzyme TPP-binding" evidence="12">
    <location>
        <begin position="423"/>
        <end position="570"/>
    </location>
</feature>
<dbReference type="PANTHER" id="PTHR43452:SF30">
    <property type="entry name" value="PYRUVATE DECARBOXYLASE ISOZYME 1-RELATED"/>
    <property type="match status" value="1"/>
</dbReference>
<keyword evidence="4 9" id="KW-0479">Metal-binding</keyword>
<reference evidence="14 15" key="1">
    <citation type="submission" date="2018-12" db="EMBL/GenBank/DDBJ databases">
        <title>Dyella dinghuensis sp. nov. DHOA06 and Dyella choica sp. nov. 4M-K27, isolated from forest soil.</title>
        <authorList>
            <person name="Qiu L.-H."/>
            <person name="Gao Z.-H."/>
        </authorList>
    </citation>
    <scope>NUCLEOTIDE SEQUENCE [LARGE SCALE GENOMIC DNA]</scope>
    <source>
        <strain evidence="14 15">4M-K27</strain>
    </source>
</reference>
<dbReference type="PANTHER" id="PTHR43452">
    <property type="entry name" value="PYRUVATE DECARBOXYLASE"/>
    <property type="match status" value="1"/>
</dbReference>
<evidence type="ECO:0000259" key="13">
    <source>
        <dbReference type="Pfam" id="PF02776"/>
    </source>
</evidence>
<gene>
    <name evidence="14" type="ORF">EKH80_06030</name>
</gene>
<protein>
    <submittedName>
        <fullName evidence="14">Alpha-keto acid decarboxylase family protein</fullName>
    </submittedName>
</protein>
<evidence type="ECO:0000256" key="5">
    <source>
        <dbReference type="ARBA" id="ARBA00022793"/>
    </source>
</evidence>
<name>A0A432M900_9GAMM</name>
<dbReference type="InterPro" id="IPR012000">
    <property type="entry name" value="Thiamin_PyroP_enz_cen_dom"/>
</dbReference>
<feature type="binding site" evidence="9">
    <location>
        <position position="497"/>
    </location>
    <ligand>
        <name>Mg(2+)</name>
        <dbReference type="ChEBI" id="CHEBI:18420"/>
    </ligand>
</feature>
<dbReference type="Proteomes" id="UP000274358">
    <property type="component" value="Unassembled WGS sequence"/>
</dbReference>
<proteinExistence type="inferred from homology"/>
<keyword evidence="8" id="KW-0456">Lyase</keyword>
<evidence type="ECO:0000256" key="7">
    <source>
        <dbReference type="ARBA" id="ARBA00023052"/>
    </source>
</evidence>
<dbReference type="Pfam" id="PF02775">
    <property type="entry name" value="TPP_enzyme_C"/>
    <property type="match status" value="1"/>
</dbReference>
<evidence type="ECO:0000256" key="1">
    <source>
        <dbReference type="ARBA" id="ARBA00001920"/>
    </source>
</evidence>
<evidence type="ECO:0000256" key="6">
    <source>
        <dbReference type="ARBA" id="ARBA00022842"/>
    </source>
</evidence>
<evidence type="ECO:0000256" key="3">
    <source>
        <dbReference type="ARBA" id="ARBA00007812"/>
    </source>
</evidence>
<keyword evidence="6 9" id="KW-0460">Magnesium</keyword>
<evidence type="ECO:0000256" key="9">
    <source>
        <dbReference type="PIRSR" id="PIRSR036565-2"/>
    </source>
</evidence>
<keyword evidence="15" id="KW-1185">Reference proteome</keyword>
<evidence type="ECO:0000259" key="12">
    <source>
        <dbReference type="Pfam" id="PF02775"/>
    </source>
</evidence>
<dbReference type="InterPro" id="IPR012001">
    <property type="entry name" value="Thiamin_PyroP_enz_TPP-bd_dom"/>
</dbReference>
<accession>A0A432M900</accession>
<dbReference type="PIRSF" id="PIRSF036565">
    <property type="entry name" value="Pyruvt_ip_decrb"/>
    <property type="match status" value="1"/>
</dbReference>
<dbReference type="OrthoDB" id="9785953at2"/>
<evidence type="ECO:0000256" key="8">
    <source>
        <dbReference type="ARBA" id="ARBA00023239"/>
    </source>
</evidence>
<dbReference type="Pfam" id="PF00205">
    <property type="entry name" value="TPP_enzyme_M"/>
    <property type="match status" value="1"/>
</dbReference>
<dbReference type="GO" id="GO:0000949">
    <property type="term" value="P:aromatic amino acid family catabolic process to alcohol via Ehrlich pathway"/>
    <property type="evidence" value="ECO:0007669"/>
    <property type="project" value="TreeGrafter"/>
</dbReference>
<feature type="domain" description="Thiamine pyrophosphate enzyme N-terminal TPP-binding" evidence="13">
    <location>
        <begin position="23"/>
        <end position="126"/>
    </location>
</feature>
<dbReference type="GO" id="GO:0004737">
    <property type="term" value="F:pyruvate decarboxylase activity"/>
    <property type="evidence" value="ECO:0007669"/>
    <property type="project" value="TreeGrafter"/>
</dbReference>
<comment type="cofactor">
    <cofactor evidence="9">
        <name>Mg(2+)</name>
        <dbReference type="ChEBI" id="CHEBI:18420"/>
    </cofactor>
    <text evidence="9">Binds 1 Mg(2+) per subunit.</text>
</comment>
<dbReference type="GO" id="GO:0000287">
    <property type="term" value="F:magnesium ion binding"/>
    <property type="evidence" value="ECO:0007669"/>
    <property type="project" value="InterPro"/>
</dbReference>
<comment type="similarity">
    <text evidence="3 10">Belongs to the TPP enzyme family.</text>
</comment>
<dbReference type="GO" id="GO:0005829">
    <property type="term" value="C:cytosol"/>
    <property type="evidence" value="ECO:0007669"/>
    <property type="project" value="TreeGrafter"/>
</dbReference>
<evidence type="ECO:0000256" key="10">
    <source>
        <dbReference type="RuleBase" id="RU362132"/>
    </source>
</evidence>
<feature type="binding site" evidence="9">
    <location>
        <position position="470"/>
    </location>
    <ligand>
        <name>Mg(2+)</name>
        <dbReference type="ChEBI" id="CHEBI:18420"/>
    </ligand>
</feature>
<dbReference type="Gene3D" id="3.40.50.1220">
    <property type="entry name" value="TPP-binding domain"/>
    <property type="match status" value="1"/>
</dbReference>
<keyword evidence="7 10" id="KW-0786">Thiamine pyrophosphate</keyword>
<dbReference type="InterPro" id="IPR011766">
    <property type="entry name" value="TPP_enzyme_TPP-bd"/>
</dbReference>
<dbReference type="SUPFAM" id="SSF52467">
    <property type="entry name" value="DHS-like NAD/FAD-binding domain"/>
    <property type="match status" value="1"/>
</dbReference>
<dbReference type="EMBL" id="RYYV01000003">
    <property type="protein sequence ID" value="RUL78378.1"/>
    <property type="molecule type" value="Genomic_DNA"/>
</dbReference>
<organism evidence="14 15">
    <name type="scientific">Dyella choica</name>
    <dbReference type="NCBI Taxonomy" id="1927959"/>
    <lineage>
        <taxon>Bacteria</taxon>
        <taxon>Pseudomonadati</taxon>
        <taxon>Pseudomonadota</taxon>
        <taxon>Gammaproteobacteria</taxon>
        <taxon>Lysobacterales</taxon>
        <taxon>Rhodanobacteraceae</taxon>
        <taxon>Dyella</taxon>
    </lineage>
</organism>
<sequence>MTHSNISKKSLFAAGPAAGTGFTVADYLLTRLKQLNVTDVFQIPGDYVKHFTQALEHFDGINTIGAINELDAAYAADAYARSRGLAAVSLQFGVSTFSALNAIAGAWVERSPIVVISATPGADMRDITDMYDVLFHHSTGDLDADRKVYENVTVRAITLSTNAGAAEQIDELLIDAITHKRPVYIACYKEVWGQPCTHPPKTPLKPRITHSSELALRNAVDQAWTQITKAKQPLIFAGVEVLRFGLSELLQQLIEASGFLYTTTTLGKTVLDEKGDKFIGTYSDAASIESVQEIVQASDCVLTLGTIITDDYLVFIESKYADMVLADSAGVRVGYFKYGAVSMQDFMQALLAKFKADKAYPIKAKAPPQPKYPQPWAGNSDPVYDNKPQVITYNRFFEHTMKFLHEHKLLKDILMTYGVSSAMYVATNCYGLSQGSFIASAAWQCIGFETGAAAGAQLGSGKRVWTVAGDGGFMMVCQSLSTLARHKLNAVIFVMSNQVYAIEQVYVDMAAFQPGPKHRFDAFDILPSWDYLALAKAFGAEGIRVEKVDELVAALPRIAGIKDKPVLVEVVIPQKDLPGQMYRLGSE</sequence>
<dbReference type="AlphaFoldDB" id="A0A432M900"/>
<dbReference type="InterPro" id="IPR012110">
    <property type="entry name" value="PDC/IPDC-like"/>
</dbReference>
<dbReference type="GO" id="GO:0030976">
    <property type="term" value="F:thiamine pyrophosphate binding"/>
    <property type="evidence" value="ECO:0007669"/>
    <property type="project" value="InterPro"/>
</dbReference>
<dbReference type="SUPFAM" id="SSF52518">
    <property type="entry name" value="Thiamin diphosphate-binding fold (THDP-binding)"/>
    <property type="match status" value="2"/>
</dbReference>
<dbReference type="InterPro" id="IPR029035">
    <property type="entry name" value="DHS-like_NAD/FAD-binding_dom"/>
</dbReference>
<evidence type="ECO:0000256" key="2">
    <source>
        <dbReference type="ARBA" id="ARBA00001964"/>
    </source>
</evidence>
<dbReference type="Gene3D" id="3.40.50.970">
    <property type="match status" value="2"/>
</dbReference>
<comment type="cofactor">
    <cofactor evidence="2">
        <name>thiamine diphosphate</name>
        <dbReference type="ChEBI" id="CHEBI:58937"/>
    </cofactor>
</comment>
<comment type="cofactor">
    <cofactor evidence="1">
        <name>a metal cation</name>
        <dbReference type="ChEBI" id="CHEBI:25213"/>
    </cofactor>
</comment>
<comment type="caution">
    <text evidence="14">The sequence shown here is derived from an EMBL/GenBank/DDBJ whole genome shotgun (WGS) entry which is preliminary data.</text>
</comment>
<evidence type="ECO:0000256" key="4">
    <source>
        <dbReference type="ARBA" id="ARBA00022723"/>
    </source>
</evidence>
<dbReference type="InterPro" id="IPR029061">
    <property type="entry name" value="THDP-binding"/>
</dbReference>
<dbReference type="RefSeq" id="WP_126683817.1">
    <property type="nucleotide sequence ID" value="NZ_RYYV01000003.1"/>
</dbReference>